<sequence length="329" mass="37427">MTLEAACLELAKYAFHKNPTGGDRAFYKLLEQSSLHTHTENGDLTSMIVDTHFQVNFQGQTVPMSGIGYVASYPEFRGNGAASQLMTDILRENYQNETIFSYLAPFSYGFYSKFGYSYVFNQKHYEINAVDFPVGAKTDLTVKRLAYATAQVDLACVHAQAVGNGSLVRGDFEWSYYYDYKKQPHFAVIYDQTEPRGYVIYDFDGMNFVIQELITLDDQAKNAAYRFIASHAGAFDKIIYTAPSDVTLEQEMREPGRAKISLLPYMMARIVNLKAFLKQFPITVYKQFTITDDILPENNLTFGTGQAVTMTIGEFTKFVMQDVILREYF</sequence>
<evidence type="ECO:0000259" key="1">
    <source>
        <dbReference type="Pfam" id="PF17668"/>
    </source>
</evidence>
<gene>
    <name evidence="2" type="ORF">GU336_09130</name>
</gene>
<evidence type="ECO:0000313" key="3">
    <source>
        <dbReference type="Proteomes" id="UP000501945"/>
    </source>
</evidence>
<dbReference type="RefSeq" id="WP_167838912.1">
    <property type="nucleotide sequence ID" value="NZ_CP047616.1"/>
</dbReference>
<feature type="domain" description="Eis-like acetyltransferase" evidence="1">
    <location>
        <begin position="165"/>
        <end position="270"/>
    </location>
</feature>
<dbReference type="Gene3D" id="3.30.1050.10">
    <property type="entry name" value="SCP2 sterol-binding domain"/>
    <property type="match status" value="1"/>
</dbReference>
<dbReference type="PANTHER" id="PTHR37817:SF1">
    <property type="entry name" value="N-ACETYLTRANSFERASE EIS"/>
    <property type="match status" value="1"/>
</dbReference>
<organism evidence="2 3">
    <name type="scientific">Pseudolactococcus raffinolactis</name>
    <dbReference type="NCBI Taxonomy" id="1366"/>
    <lineage>
        <taxon>Bacteria</taxon>
        <taxon>Bacillati</taxon>
        <taxon>Bacillota</taxon>
        <taxon>Bacilli</taxon>
        <taxon>Lactobacillales</taxon>
        <taxon>Streptococcaceae</taxon>
        <taxon>Pseudolactococcus</taxon>
    </lineage>
</organism>
<dbReference type="Pfam" id="PF17668">
    <property type="entry name" value="Acetyltransf_17"/>
    <property type="match status" value="1"/>
</dbReference>
<dbReference type="SUPFAM" id="SSF55729">
    <property type="entry name" value="Acyl-CoA N-acyltransferases (Nat)"/>
    <property type="match status" value="1"/>
</dbReference>
<dbReference type="InterPro" id="IPR036527">
    <property type="entry name" value="SCP2_sterol-bd_dom_sf"/>
</dbReference>
<name>A0A6H0UG55_9LACT</name>
<proteinExistence type="predicted"/>
<dbReference type="GO" id="GO:0030649">
    <property type="term" value="P:aminoglycoside antibiotic catabolic process"/>
    <property type="evidence" value="ECO:0007669"/>
    <property type="project" value="TreeGrafter"/>
</dbReference>
<reference evidence="2 3" key="1">
    <citation type="submission" date="2019-12" db="EMBL/GenBank/DDBJ databases">
        <title>Whole genome sequences of Lactococcus raffinolactis strains isolated from sewage.</title>
        <authorList>
            <person name="Ybazeta G."/>
            <person name="Ross M."/>
            <person name="Brabant-Kirwan D."/>
            <person name="Saleh M."/>
            <person name="Dillon J.A."/>
            <person name="Splinter K."/>
            <person name="Nokhbeh R."/>
        </authorList>
    </citation>
    <scope>NUCLEOTIDE SEQUENCE [LARGE SCALE GENOMIC DNA]</scope>
    <source>
        <strain evidence="2 3">Lr_19_5</strain>
    </source>
</reference>
<dbReference type="Gene3D" id="3.40.630.30">
    <property type="match status" value="2"/>
</dbReference>
<dbReference type="PANTHER" id="PTHR37817">
    <property type="entry name" value="N-ACETYLTRANSFERASE EIS"/>
    <property type="match status" value="1"/>
</dbReference>
<dbReference type="Pfam" id="PF13527">
    <property type="entry name" value="Acetyltransf_9"/>
    <property type="match status" value="1"/>
</dbReference>
<protein>
    <submittedName>
        <fullName evidence="2">GNAT family N-acetyltransferase</fullName>
    </submittedName>
</protein>
<accession>A0A6H0UG55</accession>
<dbReference type="EMBL" id="CP047616">
    <property type="protein sequence ID" value="QIW54289.1"/>
    <property type="molecule type" value="Genomic_DNA"/>
</dbReference>
<dbReference type="InterPro" id="IPR051554">
    <property type="entry name" value="Acetyltransferase_Eis"/>
</dbReference>
<keyword evidence="2" id="KW-0808">Transferase</keyword>
<dbReference type="InterPro" id="IPR041380">
    <property type="entry name" value="Acetyltransf_17"/>
</dbReference>
<dbReference type="GO" id="GO:0034069">
    <property type="term" value="F:aminoglycoside N-acetyltransferase activity"/>
    <property type="evidence" value="ECO:0007669"/>
    <property type="project" value="TreeGrafter"/>
</dbReference>
<dbReference type="Proteomes" id="UP000501945">
    <property type="component" value="Chromosome"/>
</dbReference>
<dbReference type="InterPro" id="IPR016181">
    <property type="entry name" value="Acyl_CoA_acyltransferase"/>
</dbReference>
<dbReference type="AlphaFoldDB" id="A0A6H0UG55"/>
<evidence type="ECO:0000313" key="2">
    <source>
        <dbReference type="EMBL" id="QIW54289.1"/>
    </source>
</evidence>